<evidence type="ECO:0000313" key="2">
    <source>
        <dbReference type="Proteomes" id="UP000177068"/>
    </source>
</evidence>
<dbReference type="AlphaFoldDB" id="A0A1G2U7A8"/>
<reference evidence="1 2" key="1">
    <citation type="journal article" date="2016" name="Nat. Commun.">
        <title>Thousands of microbial genomes shed light on interconnected biogeochemical processes in an aquifer system.</title>
        <authorList>
            <person name="Anantharaman K."/>
            <person name="Brown C.T."/>
            <person name="Hug L.A."/>
            <person name="Sharon I."/>
            <person name="Castelle C.J."/>
            <person name="Probst A.J."/>
            <person name="Thomas B.C."/>
            <person name="Singh A."/>
            <person name="Wilkins M.J."/>
            <person name="Karaoz U."/>
            <person name="Brodie E.L."/>
            <person name="Williams K.H."/>
            <person name="Hubbard S.S."/>
            <person name="Banfield J.F."/>
        </authorList>
    </citation>
    <scope>NUCLEOTIDE SEQUENCE [LARGE SCALE GENOMIC DNA]</scope>
</reference>
<proteinExistence type="predicted"/>
<organism evidence="1 2">
    <name type="scientific">Candidatus Zambryskibacteria bacterium RIFCSPLOWO2_01_FULL_47_14</name>
    <dbReference type="NCBI Taxonomy" id="1802763"/>
    <lineage>
        <taxon>Bacteria</taxon>
        <taxon>Candidatus Zambryskiibacteriota</taxon>
    </lineage>
</organism>
<sequence>MNKGFTLFLAVVITGTLLLIATGITALAVKQSKISSFGHDSQIAFYAADTGLECALYWDVKNPSGDRSAFDPSASATINCNLNAANSGNSWVVGGASVSSFTMTFLPDPSCATVTVTKSGSNTAIESLGYNNCNASASRRVERAVRANY</sequence>
<name>A0A1G2U7A8_9BACT</name>
<accession>A0A1G2U7A8</accession>
<evidence type="ECO:0000313" key="1">
    <source>
        <dbReference type="EMBL" id="OHB05344.1"/>
    </source>
</evidence>
<protein>
    <recommendedName>
        <fullName evidence="3">Type 4 fimbrial biogenesis protein PilX N-terminal domain-containing protein</fullName>
    </recommendedName>
</protein>
<evidence type="ECO:0008006" key="3">
    <source>
        <dbReference type="Google" id="ProtNLM"/>
    </source>
</evidence>
<dbReference type="EMBL" id="MHWG01000020">
    <property type="protein sequence ID" value="OHB05344.1"/>
    <property type="molecule type" value="Genomic_DNA"/>
</dbReference>
<dbReference type="Proteomes" id="UP000177068">
    <property type="component" value="Unassembled WGS sequence"/>
</dbReference>
<comment type="caution">
    <text evidence="1">The sequence shown here is derived from an EMBL/GenBank/DDBJ whole genome shotgun (WGS) entry which is preliminary data.</text>
</comment>
<gene>
    <name evidence="1" type="ORF">A3A26_02025</name>
</gene>